<feature type="domain" description="Gcp-like" evidence="1">
    <location>
        <begin position="40"/>
        <end position="252"/>
    </location>
</feature>
<dbReference type="GO" id="GO:0061711">
    <property type="term" value="F:tRNA N(6)-L-threonylcarbamoyladenine synthase activity"/>
    <property type="evidence" value="ECO:0007669"/>
    <property type="project" value="UniProtKB-EC"/>
</dbReference>
<dbReference type="Pfam" id="PF00814">
    <property type="entry name" value="TsaD"/>
    <property type="match status" value="1"/>
</dbReference>
<dbReference type="Proteomes" id="UP001231941">
    <property type="component" value="Unassembled WGS sequence"/>
</dbReference>
<dbReference type="EC" id="2.3.1.234" evidence="2"/>
<dbReference type="InterPro" id="IPR022496">
    <property type="entry name" value="T6A_TsaB"/>
</dbReference>
<dbReference type="InterPro" id="IPR043129">
    <property type="entry name" value="ATPase_NBD"/>
</dbReference>
<dbReference type="CDD" id="cd24032">
    <property type="entry name" value="ASKHA_NBD_TsaB"/>
    <property type="match status" value="1"/>
</dbReference>
<name>A0ABT9J4Y7_9BACL</name>
<dbReference type="EMBL" id="JAVAMP010000017">
    <property type="protein sequence ID" value="MDP5276654.1"/>
    <property type="molecule type" value="Genomic_DNA"/>
</dbReference>
<dbReference type="RefSeq" id="WP_305993963.1">
    <property type="nucleotide sequence ID" value="NZ_JAVAMP010000017.1"/>
</dbReference>
<keyword evidence="2" id="KW-0012">Acyltransferase</keyword>
<comment type="caution">
    <text evidence="2">The sequence shown here is derived from an EMBL/GenBank/DDBJ whole genome shotgun (WGS) entry which is preliminary data.</text>
</comment>
<protein>
    <submittedName>
        <fullName evidence="2">tRNA (Adenosine(37)-N6)-threonylcarbamoyltransferase complex dimerization subunit type 1 TsaB</fullName>
        <ecNumber evidence="2">2.3.1.234</ecNumber>
    </submittedName>
</protein>
<dbReference type="SUPFAM" id="SSF53067">
    <property type="entry name" value="Actin-like ATPase domain"/>
    <property type="match status" value="2"/>
</dbReference>
<reference evidence="2 3" key="1">
    <citation type="submission" date="2023-08" db="EMBL/GenBank/DDBJ databases">
        <authorList>
            <person name="Park J.-S."/>
        </authorList>
    </citation>
    <scope>NUCLEOTIDE SEQUENCE [LARGE SCALE GENOMIC DNA]</scope>
    <source>
        <strain evidence="2 3">2205SS18-9</strain>
    </source>
</reference>
<accession>A0ABT9J4Y7</accession>
<dbReference type="PANTHER" id="PTHR11735:SF11">
    <property type="entry name" value="TRNA THREONYLCARBAMOYLADENOSINE BIOSYNTHESIS PROTEIN TSAB"/>
    <property type="match status" value="1"/>
</dbReference>
<keyword evidence="3" id="KW-1185">Reference proteome</keyword>
<dbReference type="NCBIfam" id="TIGR03725">
    <property type="entry name" value="T6A_YeaZ"/>
    <property type="match status" value="1"/>
</dbReference>
<organism evidence="2 3">
    <name type="scientific">Chengkuizengella axinellae</name>
    <dbReference type="NCBI Taxonomy" id="3064388"/>
    <lineage>
        <taxon>Bacteria</taxon>
        <taxon>Bacillati</taxon>
        <taxon>Bacillota</taxon>
        <taxon>Bacilli</taxon>
        <taxon>Bacillales</taxon>
        <taxon>Paenibacillaceae</taxon>
        <taxon>Chengkuizengella</taxon>
    </lineage>
</organism>
<evidence type="ECO:0000259" key="1">
    <source>
        <dbReference type="Pfam" id="PF00814"/>
    </source>
</evidence>
<dbReference type="Gene3D" id="3.30.420.40">
    <property type="match status" value="2"/>
</dbReference>
<evidence type="ECO:0000313" key="3">
    <source>
        <dbReference type="Proteomes" id="UP001231941"/>
    </source>
</evidence>
<proteinExistence type="predicted"/>
<sequence>MKTVKQSDNNIILAIDTSTAELTAAILQNGQCLNEIRLRAERSHSTQLIPSIQKLLSDIDLKMKDLDGIAAGHGPGSYTGVRITVTVAKTLAWTLKIPLHGVSSLEGLSYGLYQDLKNENKLEENGTAMWIIPILNARRGQVYTGLYEHRNNESSSVIDDGIRLMESWIEEVSEKLKTQSFSKQILFVGDIKDFEFEISTFENISGQKVQCFEKPMSAFDIGILALKHLERSEINEPHHFTPNYTQLAEAERNLKIDSPVK</sequence>
<dbReference type="InterPro" id="IPR000905">
    <property type="entry name" value="Gcp-like_dom"/>
</dbReference>
<gene>
    <name evidence="2" type="primary">tsaB</name>
    <name evidence="2" type="ORF">Q5Y73_21405</name>
</gene>
<dbReference type="PANTHER" id="PTHR11735">
    <property type="entry name" value="TRNA N6-ADENOSINE THREONYLCARBAMOYLTRANSFERASE"/>
    <property type="match status" value="1"/>
</dbReference>
<evidence type="ECO:0000313" key="2">
    <source>
        <dbReference type="EMBL" id="MDP5276654.1"/>
    </source>
</evidence>
<keyword evidence="2" id="KW-0808">Transferase</keyword>